<dbReference type="FunFam" id="1.10.418.10:FF:000059">
    <property type="entry name" value="RIKEN cDNA 6430531B16 gene"/>
    <property type="match status" value="1"/>
</dbReference>
<dbReference type="GO" id="GO:0051493">
    <property type="term" value="P:regulation of cytoskeleton organization"/>
    <property type="evidence" value="ECO:0007669"/>
    <property type="project" value="TreeGrafter"/>
</dbReference>
<reference evidence="2" key="1">
    <citation type="submission" date="2023-09" db="UniProtKB">
        <authorList>
            <consortium name="Ensembl"/>
        </authorList>
    </citation>
    <scope>IDENTIFICATION</scope>
</reference>
<dbReference type="AlphaFoldDB" id="A0A3B4H4I2"/>
<accession>A0A3B4H4I2</accession>
<dbReference type="PANTHER" id="PTHR12509">
    <property type="entry name" value="SPERMATOGENESIS-ASSOCIATED 4-RELATED"/>
    <property type="match status" value="1"/>
</dbReference>
<dbReference type="InterPro" id="IPR052111">
    <property type="entry name" value="Spermatogenesis_Ciliary_MAP"/>
</dbReference>
<dbReference type="SUPFAM" id="SSF47576">
    <property type="entry name" value="Calponin-homology domain, CH-domain"/>
    <property type="match status" value="1"/>
</dbReference>
<dbReference type="InterPro" id="IPR001715">
    <property type="entry name" value="CH_dom"/>
</dbReference>
<protein>
    <submittedName>
        <fullName evidence="2">Sperm flagellar 1</fullName>
    </submittedName>
</protein>
<dbReference type="Pfam" id="PF06294">
    <property type="entry name" value="CH_2"/>
    <property type="match status" value="1"/>
</dbReference>
<feature type="domain" description="Calponin-homology (CH)" evidence="1">
    <location>
        <begin position="7"/>
        <end position="112"/>
    </location>
</feature>
<evidence type="ECO:0000259" key="1">
    <source>
        <dbReference type="PROSITE" id="PS50021"/>
    </source>
</evidence>
<proteinExistence type="predicted"/>
<evidence type="ECO:0000313" key="2">
    <source>
        <dbReference type="Ensembl" id="ENSPNYP00000028468.1"/>
    </source>
</evidence>
<dbReference type="Ensembl" id="ENSPNYT00000029162.1">
    <property type="protein sequence ID" value="ENSPNYP00000028468.1"/>
    <property type="gene ID" value="ENSPNYG00000021446.1"/>
</dbReference>
<organism evidence="2">
    <name type="scientific">Pundamilia nyererei</name>
    <dbReference type="NCBI Taxonomy" id="303518"/>
    <lineage>
        <taxon>Eukaryota</taxon>
        <taxon>Metazoa</taxon>
        <taxon>Chordata</taxon>
        <taxon>Craniata</taxon>
        <taxon>Vertebrata</taxon>
        <taxon>Euteleostomi</taxon>
        <taxon>Actinopterygii</taxon>
        <taxon>Neopterygii</taxon>
        <taxon>Teleostei</taxon>
        <taxon>Neoteleostei</taxon>
        <taxon>Acanthomorphata</taxon>
        <taxon>Ovalentaria</taxon>
        <taxon>Cichlomorphae</taxon>
        <taxon>Cichliformes</taxon>
        <taxon>Cichlidae</taxon>
        <taxon>African cichlids</taxon>
        <taxon>Pseudocrenilabrinae</taxon>
        <taxon>Haplochromini</taxon>
        <taxon>Pundamilia</taxon>
    </lineage>
</organism>
<dbReference type="STRING" id="303518.ENSPNYP00000028468"/>
<dbReference type="GO" id="GO:0005930">
    <property type="term" value="C:axoneme"/>
    <property type="evidence" value="ECO:0007669"/>
    <property type="project" value="TreeGrafter"/>
</dbReference>
<dbReference type="PANTHER" id="PTHR12509:SF9">
    <property type="entry name" value="SPERM FLAGELLAR PROTEIN 1 ISOFORM X1"/>
    <property type="match status" value="1"/>
</dbReference>
<dbReference type="PROSITE" id="PS50021">
    <property type="entry name" value="CH"/>
    <property type="match status" value="1"/>
</dbReference>
<dbReference type="Gene3D" id="1.10.418.10">
    <property type="entry name" value="Calponin-like domain"/>
    <property type="match status" value="1"/>
</dbReference>
<dbReference type="InterPro" id="IPR036872">
    <property type="entry name" value="CH_dom_sf"/>
</dbReference>
<dbReference type="GO" id="GO:0008017">
    <property type="term" value="F:microtubule binding"/>
    <property type="evidence" value="ECO:0007669"/>
    <property type="project" value="TreeGrafter"/>
</dbReference>
<name>A0A3B4H4I2_9CICH</name>
<dbReference type="GeneTree" id="ENSGT00910000144159"/>
<dbReference type="InterPro" id="IPR010441">
    <property type="entry name" value="CH_2"/>
</dbReference>
<sequence>MERELNEEELQDLFAWIDKIPLSRPKRHITRDFSDAVMAAEVVKYFFPKLVDLHNYVSANSTQQKLSNWNLLNRKVFSKLDFHVPEETLKKIAQSTTGAIVPVLSTLREKIEKKLEYTTNNILVCSDTHGIGHFFCLFESCPFFFLWYSKVERAVKFYSDMDPAFQQMLKEKEKAIMSLMESVEILQMKVNKLEHLVHLKDVRIQDLTQHLETYKARGNTH</sequence>